<evidence type="ECO:0000313" key="4">
    <source>
        <dbReference type="Proteomes" id="UP000298252"/>
    </source>
</evidence>
<dbReference type="EMBL" id="FNIB01000023">
    <property type="protein sequence ID" value="SDO55553.1"/>
    <property type="molecule type" value="Genomic_DNA"/>
</dbReference>
<keyword evidence="4" id="KW-1185">Reference proteome</keyword>
<evidence type="ECO:0000313" key="2">
    <source>
        <dbReference type="EMBL" id="TFB75121.1"/>
    </source>
</evidence>
<dbReference type="Proteomes" id="UP000199639">
    <property type="component" value="Unassembled WGS sequence"/>
</dbReference>
<dbReference type="EMBL" id="SOFD01000030">
    <property type="protein sequence ID" value="TFB75121.1"/>
    <property type="molecule type" value="Genomic_DNA"/>
</dbReference>
<reference evidence="1 3" key="1">
    <citation type="submission" date="2016-10" db="EMBL/GenBank/DDBJ databases">
        <authorList>
            <person name="Varghese N."/>
            <person name="Submissions S."/>
        </authorList>
    </citation>
    <scope>NUCLEOTIDE SEQUENCE [LARGE SCALE GENOMIC DNA]</scope>
    <source>
        <strain evidence="1 3">CGMCC 1.11215</strain>
    </source>
</reference>
<evidence type="ECO:0000313" key="3">
    <source>
        <dbReference type="Proteomes" id="UP000199639"/>
    </source>
</evidence>
<dbReference type="RefSeq" id="WP_092342478.1">
    <property type="nucleotide sequence ID" value="NZ_FNIB01000023.1"/>
</dbReference>
<dbReference type="STRING" id="1424659.SAMN05216368_12316"/>
<organism evidence="1 3">
    <name type="scientific">Cryobacterium flavum</name>
    <dbReference type="NCBI Taxonomy" id="1424659"/>
    <lineage>
        <taxon>Bacteria</taxon>
        <taxon>Bacillati</taxon>
        <taxon>Actinomycetota</taxon>
        <taxon>Actinomycetes</taxon>
        <taxon>Micrococcales</taxon>
        <taxon>Microbacteriaceae</taxon>
        <taxon>Cryobacterium</taxon>
    </lineage>
</organism>
<proteinExistence type="predicted"/>
<gene>
    <name evidence="2" type="ORF">E3O21_13200</name>
    <name evidence="1" type="ORF">SAMN05216368_12316</name>
</gene>
<evidence type="ECO:0000313" key="1">
    <source>
        <dbReference type="EMBL" id="SDO55553.1"/>
    </source>
</evidence>
<dbReference type="Proteomes" id="UP000298252">
    <property type="component" value="Unassembled WGS sequence"/>
</dbReference>
<dbReference type="AlphaFoldDB" id="A0A4R8UZ69"/>
<reference evidence="2 4" key="2">
    <citation type="submission" date="2019-03" db="EMBL/GenBank/DDBJ databases">
        <title>Genomics of glacier-inhabiting Cryobacterium strains.</title>
        <authorList>
            <person name="Liu Q."/>
            <person name="Xin Y.-H."/>
        </authorList>
    </citation>
    <scope>NUCLEOTIDE SEQUENCE [LARGE SCALE GENOMIC DNA]</scope>
    <source>
        <strain evidence="2 4">Hh8</strain>
    </source>
</reference>
<sequence>MTWLGLVGVPLGGITLASLFSGGDGRAEISAELSEYIPEIAGFFEVSTMADLREFNEPRADLRARFTSSGEVYRVIDSSVDRARIAIWRRDVPGPGPGPYSSDAERGFSTEEIVVGTACASIERTGHKVTSTPVDCPHPLAAWSPPTEVVSWTRDAAAAWVVQVSVSSLDQDVRWLLFHNSDGSQPRHELVDADAVVDVIKKARLSSADTSVRVAVEDVSQEGSRITGKVRIAASAPEEANTTAKSTSTACFILDVDLQLFDQYGSWEPLIPEELGASNCAQT</sequence>
<name>A0A4R8UZ69_9MICO</name>
<accession>A0A4R8UZ69</accession>
<protein>
    <submittedName>
        <fullName evidence="1">Uncharacterized protein</fullName>
    </submittedName>
</protein>